<keyword evidence="1" id="KW-1133">Transmembrane helix</keyword>
<evidence type="ECO:0000256" key="1">
    <source>
        <dbReference type="SAM" id="Phobius"/>
    </source>
</evidence>
<name>A0A6L3SWP1_9HYPH</name>
<keyword evidence="3" id="KW-1185">Reference proteome</keyword>
<organism evidence="2 3">
    <name type="scientific">Methylobacterium soli</name>
    <dbReference type="NCBI Taxonomy" id="553447"/>
    <lineage>
        <taxon>Bacteria</taxon>
        <taxon>Pseudomonadati</taxon>
        <taxon>Pseudomonadota</taxon>
        <taxon>Alphaproteobacteria</taxon>
        <taxon>Hyphomicrobiales</taxon>
        <taxon>Methylobacteriaceae</taxon>
        <taxon>Methylobacterium</taxon>
    </lineage>
</organism>
<keyword evidence="1" id="KW-0812">Transmembrane</keyword>
<dbReference type="RefSeq" id="WP_151001311.1">
    <property type="nucleotide sequence ID" value="NZ_BPQY01000535.1"/>
</dbReference>
<keyword evidence="1" id="KW-0472">Membrane</keyword>
<sequence length="98" mass="9965">MLNGPFQRLPGSSEGWNPTACEPWLLPISDTEAASAVGPDAIALAVRRATRPLWIAANALCVALGLLLAVETATGWMSAGPVAPVTTKVPVLASASAS</sequence>
<gene>
    <name evidence="2" type="ORF">F6X53_16535</name>
</gene>
<dbReference type="AlphaFoldDB" id="A0A6L3SWP1"/>
<dbReference type="EMBL" id="VZZK01000016">
    <property type="protein sequence ID" value="KAB1078103.1"/>
    <property type="molecule type" value="Genomic_DNA"/>
</dbReference>
<dbReference type="Proteomes" id="UP000474159">
    <property type="component" value="Unassembled WGS sequence"/>
</dbReference>
<evidence type="ECO:0000313" key="2">
    <source>
        <dbReference type="EMBL" id="KAB1078103.1"/>
    </source>
</evidence>
<accession>A0A6L3SWP1</accession>
<evidence type="ECO:0000313" key="3">
    <source>
        <dbReference type="Proteomes" id="UP000474159"/>
    </source>
</evidence>
<reference evidence="2 3" key="1">
    <citation type="submission" date="2019-09" db="EMBL/GenBank/DDBJ databases">
        <title>YIM 48816 draft genome.</title>
        <authorList>
            <person name="Jiang L."/>
        </authorList>
    </citation>
    <scope>NUCLEOTIDE SEQUENCE [LARGE SCALE GENOMIC DNA]</scope>
    <source>
        <strain evidence="2 3">YIM 48816</strain>
    </source>
</reference>
<protein>
    <submittedName>
        <fullName evidence="2">Uncharacterized protein</fullName>
    </submittedName>
</protein>
<feature type="transmembrane region" description="Helical" evidence="1">
    <location>
        <begin position="53"/>
        <end position="70"/>
    </location>
</feature>
<dbReference type="OrthoDB" id="7996802at2"/>
<proteinExistence type="predicted"/>
<comment type="caution">
    <text evidence="2">The sequence shown here is derived from an EMBL/GenBank/DDBJ whole genome shotgun (WGS) entry which is preliminary data.</text>
</comment>